<reference evidence="2" key="1">
    <citation type="journal article" date="2015" name="Genome Biol. Evol.">
        <title>Organellar Genomes of White Spruce (Picea glauca): Assembly and Annotation.</title>
        <authorList>
            <person name="Jackman S.D."/>
            <person name="Warren R.L."/>
            <person name="Gibb E.A."/>
            <person name="Vandervalk B.P."/>
            <person name="Mohamadi H."/>
            <person name="Chu J."/>
            <person name="Raymond A."/>
            <person name="Pleasance S."/>
            <person name="Coope R."/>
            <person name="Wildung M.R."/>
            <person name="Ritland C.E."/>
            <person name="Bousquet J."/>
            <person name="Jones S.J."/>
            <person name="Bohlmann J."/>
            <person name="Birol I."/>
        </authorList>
    </citation>
    <scope>NUCLEOTIDE SEQUENCE [LARGE SCALE GENOMIC DNA]</scope>
    <source>
        <tissue evidence="2">Flushing bud</tissue>
    </source>
</reference>
<keyword evidence="1" id="KW-0812">Transmembrane</keyword>
<keyword evidence="2" id="KW-0496">Mitochondrion</keyword>
<keyword evidence="1" id="KW-0472">Membrane</keyword>
<comment type="caution">
    <text evidence="2">The sequence shown here is derived from an EMBL/GenBank/DDBJ whole genome shotgun (WGS) entry which is preliminary data.</text>
</comment>
<accession>A0A101LVN2</accession>
<sequence>MSTFMPWYSFHVCRHFLGGTILFAIFTDLAGILMKTGISRDIPSIYVACALFSNPQYTLVGTLLRSGKWLSPSIFLRSPLPGGSIHP</sequence>
<geneLocation type="mitochondrion" evidence="2"/>
<protein>
    <submittedName>
        <fullName evidence="2">Uncharacterized protein</fullName>
    </submittedName>
</protein>
<evidence type="ECO:0000256" key="1">
    <source>
        <dbReference type="SAM" id="Phobius"/>
    </source>
</evidence>
<keyword evidence="1" id="KW-1133">Transmembrane helix</keyword>
<name>A0A101LVN2_PICGL</name>
<evidence type="ECO:0000313" key="2">
    <source>
        <dbReference type="EMBL" id="KUM46003.1"/>
    </source>
</evidence>
<organism evidence="2">
    <name type="scientific">Picea glauca</name>
    <name type="common">White spruce</name>
    <name type="synonym">Pinus glauca</name>
    <dbReference type="NCBI Taxonomy" id="3330"/>
    <lineage>
        <taxon>Eukaryota</taxon>
        <taxon>Viridiplantae</taxon>
        <taxon>Streptophyta</taxon>
        <taxon>Embryophyta</taxon>
        <taxon>Tracheophyta</taxon>
        <taxon>Spermatophyta</taxon>
        <taxon>Pinopsida</taxon>
        <taxon>Pinidae</taxon>
        <taxon>Conifers I</taxon>
        <taxon>Pinales</taxon>
        <taxon>Pinaceae</taxon>
        <taxon>Picea</taxon>
    </lineage>
</organism>
<dbReference type="EMBL" id="LKAM01000014">
    <property type="protein sequence ID" value="KUM46003.1"/>
    <property type="molecule type" value="Genomic_DNA"/>
</dbReference>
<proteinExistence type="predicted"/>
<gene>
    <name evidence="2" type="ORF">ABT39_MTgene2106</name>
</gene>
<dbReference type="AlphaFoldDB" id="A0A101LVN2"/>
<feature type="transmembrane region" description="Helical" evidence="1">
    <location>
        <begin position="15"/>
        <end position="34"/>
    </location>
</feature>